<feature type="transmembrane region" description="Helical" evidence="8">
    <location>
        <begin position="83"/>
        <end position="104"/>
    </location>
</feature>
<evidence type="ECO:0000256" key="2">
    <source>
        <dbReference type="ARBA" id="ARBA00022475"/>
    </source>
</evidence>
<evidence type="ECO:0000313" key="10">
    <source>
        <dbReference type="EMBL" id="EEW92479.1"/>
    </source>
</evidence>
<dbReference type="EMBL" id="ACRF02000003">
    <property type="protein sequence ID" value="EEW92479.1"/>
    <property type="molecule type" value="Genomic_DNA"/>
</dbReference>
<dbReference type="GO" id="GO:0009103">
    <property type="term" value="P:lipopolysaccharide biosynthetic process"/>
    <property type="evidence" value="ECO:0007669"/>
    <property type="project" value="TreeGrafter"/>
</dbReference>
<feature type="transmembrane region" description="Helical" evidence="8">
    <location>
        <begin position="270"/>
        <end position="290"/>
    </location>
</feature>
<evidence type="ECO:0000256" key="3">
    <source>
        <dbReference type="ARBA" id="ARBA00022679"/>
    </source>
</evidence>
<evidence type="ECO:0000256" key="1">
    <source>
        <dbReference type="ARBA" id="ARBA00004651"/>
    </source>
</evidence>
<dbReference type="GO" id="GO:0005886">
    <property type="term" value="C:plasma membrane"/>
    <property type="evidence" value="ECO:0007669"/>
    <property type="project" value="UniProtKB-SubCell"/>
</dbReference>
<keyword evidence="2" id="KW-1003">Cell membrane</keyword>
<evidence type="ECO:0000256" key="7">
    <source>
        <dbReference type="ARBA" id="ARBA00023315"/>
    </source>
</evidence>
<keyword evidence="5 8" id="KW-1133">Transmembrane helix</keyword>
<sequence>MVQQNVMQESQKNSKYKRVAALDGFKGMMILAIIGYYYFQNYLPGGFFAVNAFFAIGGYLAFRDNKHLFHKKPVEWHLSSKLSRLWLPMLFMIIGTVAFLFIALPEHLKNIRMMSLSSLVFFNNYYQIINQQSYFVQSINPSPFVHLWYVSLYLQLMLIAVGIRKVFHRLNLLRMQESLILFILSVLSAVLMTVMYIVQKDPSYIYYAISTRIFSFLLGGVLSYFTEGQLSLHLPRSKSASLFIQLLGLVSFLLMGWMALSFNGVQDDTYLYGMQLFSIISIVFLWSILYENSVLNYFLRFRGFTFFGRRSFSYYLWFYPVHMFAPYFQSGEESNIVFLGVQMLCIVMLAEITYKVFETKKWLVPFGQTFSLMSIHHFTVKELPPVKKMMGIAFSFTYIVLIGLAFVGFFQSSAETNLVAQQLESVIKRNQELIEQTTQEESTTVDPNREIELKERIAQEPVTFVGDSILLAAADKVQELFPRAIIDGKIGRQLYSSSATLQDLISKGKMANRVVTVLGTNGTFSQKQLDEYIRILGEDRELYFVTIFAPVKWNNEVNQQLHEAKTRHANVRVIDWYELAKNHAEWFYEDKIHPNNQGAEQFAEYLLDAITQMKINE</sequence>
<dbReference type="PANTHER" id="PTHR23028">
    <property type="entry name" value="ACETYLTRANSFERASE"/>
    <property type="match status" value="1"/>
</dbReference>
<protein>
    <recommendedName>
        <fullName evidence="9">Acyltransferase 3 domain-containing protein</fullName>
    </recommendedName>
</protein>
<evidence type="ECO:0000256" key="8">
    <source>
        <dbReference type="SAM" id="Phobius"/>
    </source>
</evidence>
<dbReference type="Gene3D" id="3.40.50.1110">
    <property type="entry name" value="SGNH hydrolase"/>
    <property type="match status" value="1"/>
</dbReference>
<keyword evidence="11" id="KW-1185">Reference proteome</keyword>
<name>D0BMY9_9LACT</name>
<evidence type="ECO:0000256" key="5">
    <source>
        <dbReference type="ARBA" id="ARBA00022989"/>
    </source>
</evidence>
<organism evidence="10 11">
    <name type="scientific">Granulicatella elegans ATCC 700633</name>
    <dbReference type="NCBI Taxonomy" id="626369"/>
    <lineage>
        <taxon>Bacteria</taxon>
        <taxon>Bacillati</taxon>
        <taxon>Bacillota</taxon>
        <taxon>Bacilli</taxon>
        <taxon>Lactobacillales</taxon>
        <taxon>Carnobacteriaceae</taxon>
        <taxon>Granulicatella</taxon>
    </lineage>
</organism>
<dbReference type="PANTHER" id="PTHR23028:SF53">
    <property type="entry name" value="ACYL_TRANSF_3 DOMAIN-CONTAINING PROTEIN"/>
    <property type="match status" value="1"/>
</dbReference>
<feature type="transmembrane region" description="Helical" evidence="8">
    <location>
        <begin position="391"/>
        <end position="410"/>
    </location>
</feature>
<dbReference type="InterPro" id="IPR002656">
    <property type="entry name" value="Acyl_transf_3_dom"/>
</dbReference>
<feature type="domain" description="Acyltransferase 3" evidence="9">
    <location>
        <begin position="20"/>
        <end position="331"/>
    </location>
</feature>
<reference evidence="10" key="1">
    <citation type="submission" date="2009-09" db="EMBL/GenBank/DDBJ databases">
        <authorList>
            <consortium name="The Broad Institute Genome Sequencing Platform"/>
            <person name="Ward D."/>
            <person name="Feldgarden M."/>
            <person name="Earl A."/>
            <person name="Young S.K."/>
            <person name="Zeng Q."/>
            <person name="Koehrsen M."/>
            <person name="Alvarado L."/>
            <person name="Berlin A."/>
            <person name="Bochicchio J."/>
            <person name="Borenstein D."/>
            <person name="Chapman S.B."/>
            <person name="Chen Z."/>
            <person name="Engels R."/>
            <person name="Freedman E."/>
            <person name="Gellesch M."/>
            <person name="Goldberg J."/>
            <person name="Griggs A."/>
            <person name="Gujja S."/>
            <person name="Heilman E."/>
            <person name="Heiman D."/>
            <person name="Hepburn T."/>
            <person name="Howarth C."/>
            <person name="Jen D."/>
            <person name="Larson L."/>
            <person name="Lewis B."/>
            <person name="Mehta T."/>
            <person name="Park D."/>
            <person name="Pearson M."/>
            <person name="Roberts A."/>
            <person name="Saif S."/>
            <person name="Shea T."/>
            <person name="Shenoy N."/>
            <person name="Sisk P."/>
            <person name="Stolte C."/>
            <person name="Sykes S."/>
            <person name="Thomson T."/>
            <person name="Walk T."/>
            <person name="White J."/>
            <person name="Yandava C."/>
            <person name="Sibley C.D."/>
            <person name="Field T.R."/>
            <person name="Grinwis M."/>
            <person name="Eshaghurshan C.S."/>
            <person name="Surette M.G."/>
            <person name="Haas B."/>
            <person name="Nusbaum C."/>
            <person name="Birren B."/>
        </authorList>
    </citation>
    <scope>NUCLEOTIDE SEQUENCE [LARGE SCALE GENOMIC DNA]</scope>
    <source>
        <strain evidence="10">ATCC 700633</strain>
    </source>
</reference>
<evidence type="ECO:0000256" key="6">
    <source>
        <dbReference type="ARBA" id="ARBA00023136"/>
    </source>
</evidence>
<evidence type="ECO:0000256" key="4">
    <source>
        <dbReference type="ARBA" id="ARBA00022692"/>
    </source>
</evidence>
<reference evidence="10" key="2">
    <citation type="submission" date="2011-10" db="EMBL/GenBank/DDBJ databases">
        <title>The Genome Sequence of Granulicatella elegans ATCC 700633.</title>
        <authorList>
            <consortium name="The Broad Institute Genome Sequencing Platform"/>
            <consortium name="The Broad Institute Genome Sequencing Center for Infectious Disease"/>
            <person name="Earl A."/>
            <person name="Ward D."/>
            <person name="Feldgarden M."/>
            <person name="Gevers D."/>
            <person name="Sibley C.D."/>
            <person name="Field T.R."/>
            <person name="Grinwis M."/>
            <person name="Eshaghurshan C.S."/>
            <person name="Surette M.G."/>
            <person name="Young S.K."/>
            <person name="Zeng Q."/>
            <person name="Gargeya S."/>
            <person name="Fitzgerald M."/>
            <person name="Haas B."/>
            <person name="Abouelleil A."/>
            <person name="Alvarado L."/>
            <person name="Arachchi H.M."/>
            <person name="Berlin A."/>
            <person name="Brown A."/>
            <person name="Chapman S.B."/>
            <person name="Chen Z."/>
            <person name="Dunbar C."/>
            <person name="Freedman E."/>
            <person name="Gearin G."/>
            <person name="Goldberg J."/>
            <person name="Griggs A."/>
            <person name="Gujja S."/>
            <person name="Heiman D."/>
            <person name="Howarth C."/>
            <person name="Larson L."/>
            <person name="Lui A."/>
            <person name="MacDonald P.J.P."/>
            <person name="Montmayeur A."/>
            <person name="Murphy C."/>
            <person name="Neiman D."/>
            <person name="Pearson M."/>
            <person name="Priest M."/>
            <person name="Roberts A."/>
            <person name="Saif S."/>
            <person name="Shea T."/>
            <person name="Shenoy N."/>
            <person name="Sisk P."/>
            <person name="Stolte C."/>
            <person name="Sykes S."/>
            <person name="Wortman J."/>
            <person name="Nusbaum C."/>
            <person name="Birren B."/>
        </authorList>
    </citation>
    <scope>NUCLEOTIDE SEQUENCE [LARGE SCALE GENOMIC DNA]</scope>
    <source>
        <strain evidence="10">ATCC 700633</strain>
    </source>
</reference>
<evidence type="ECO:0000259" key="9">
    <source>
        <dbReference type="Pfam" id="PF01757"/>
    </source>
</evidence>
<dbReference type="InterPro" id="IPR036514">
    <property type="entry name" value="SGNH_hydro_sf"/>
</dbReference>
<dbReference type="InterPro" id="IPR050879">
    <property type="entry name" value="Acyltransferase_3"/>
</dbReference>
<keyword evidence="6 8" id="KW-0472">Membrane</keyword>
<feature type="transmembrane region" description="Helical" evidence="8">
    <location>
        <begin position="179"/>
        <end position="198"/>
    </location>
</feature>
<gene>
    <name evidence="10" type="ORF">HMPREF0446_01324</name>
</gene>
<dbReference type="Pfam" id="PF01757">
    <property type="entry name" value="Acyl_transf_3"/>
    <property type="match status" value="1"/>
</dbReference>
<keyword evidence="4 8" id="KW-0812">Transmembrane</keyword>
<feature type="transmembrane region" description="Helical" evidence="8">
    <location>
        <begin position="20"/>
        <end position="39"/>
    </location>
</feature>
<dbReference type="RefSeq" id="WP_006703601.1">
    <property type="nucleotide sequence ID" value="NZ_KI391971.1"/>
</dbReference>
<feature type="transmembrane region" description="Helical" evidence="8">
    <location>
        <begin position="335"/>
        <end position="354"/>
    </location>
</feature>
<feature type="transmembrane region" description="Helical" evidence="8">
    <location>
        <begin position="147"/>
        <end position="167"/>
    </location>
</feature>
<dbReference type="GO" id="GO:0016747">
    <property type="term" value="F:acyltransferase activity, transferring groups other than amino-acyl groups"/>
    <property type="evidence" value="ECO:0007669"/>
    <property type="project" value="InterPro"/>
</dbReference>
<dbReference type="HOGENOM" id="CLU_005679_11_2_9"/>
<accession>D0BMY9</accession>
<keyword evidence="3" id="KW-0808">Transferase</keyword>
<dbReference type="Proteomes" id="UP000002939">
    <property type="component" value="Unassembled WGS sequence"/>
</dbReference>
<comment type="subcellular location">
    <subcellularLocation>
        <location evidence="1">Cell membrane</location>
        <topology evidence="1">Multi-pass membrane protein</topology>
    </subcellularLocation>
</comment>
<dbReference type="eggNOG" id="COG1835">
    <property type="taxonomic scope" value="Bacteria"/>
</dbReference>
<keyword evidence="7" id="KW-0012">Acyltransferase</keyword>
<dbReference type="STRING" id="626369.HMPREF0446_01324"/>
<feature type="transmembrane region" description="Helical" evidence="8">
    <location>
        <begin position="311"/>
        <end position="329"/>
    </location>
</feature>
<feature type="transmembrane region" description="Helical" evidence="8">
    <location>
        <begin position="45"/>
        <end position="62"/>
    </location>
</feature>
<proteinExistence type="predicted"/>
<dbReference type="SUPFAM" id="SSF52266">
    <property type="entry name" value="SGNH hydrolase"/>
    <property type="match status" value="1"/>
</dbReference>
<feature type="transmembrane region" description="Helical" evidence="8">
    <location>
        <begin position="246"/>
        <end position="264"/>
    </location>
</feature>
<comment type="caution">
    <text evidence="10">The sequence shown here is derived from an EMBL/GenBank/DDBJ whole genome shotgun (WGS) entry which is preliminary data.</text>
</comment>
<evidence type="ECO:0000313" key="11">
    <source>
        <dbReference type="Proteomes" id="UP000002939"/>
    </source>
</evidence>
<feature type="transmembrane region" description="Helical" evidence="8">
    <location>
        <begin position="204"/>
        <end position="225"/>
    </location>
</feature>
<dbReference type="OrthoDB" id="9796461at2"/>
<dbReference type="AlphaFoldDB" id="D0BMY9"/>
<dbReference type="CDD" id="cd01840">
    <property type="entry name" value="SGNH_hydrolase_yrhL_like"/>
    <property type="match status" value="1"/>
</dbReference>